<dbReference type="SUPFAM" id="SSF52317">
    <property type="entry name" value="Class I glutamine amidotransferase-like"/>
    <property type="match status" value="1"/>
</dbReference>
<protein>
    <recommendedName>
        <fullName evidence="3">DUF7408 domain-containing protein</fullName>
    </recommendedName>
</protein>
<dbReference type="Proteomes" id="UP001240171">
    <property type="component" value="Unassembled WGS sequence"/>
</dbReference>
<proteinExistence type="predicted"/>
<keyword evidence="1" id="KW-1133">Transmembrane helix</keyword>
<feature type="chain" id="PRO_5045998814" description="DUF7408 domain-containing protein" evidence="2">
    <location>
        <begin position="29"/>
        <end position="801"/>
    </location>
</feature>
<keyword evidence="1" id="KW-0812">Transmembrane</keyword>
<evidence type="ECO:0000256" key="1">
    <source>
        <dbReference type="SAM" id="Phobius"/>
    </source>
</evidence>
<sequence>MSRTKLPKPIRYALSMVLIVLLSTWAAASWTFADPDGNAPKISLKREIGYNLIIKEGRWAPLKLTLTSDVNVSGDIVVRVDPLNGGDTVSYIRHVELPRNTPKEVVIGMAGIPYNKSSNTIQFFEGSVKDGTSIPFTTKNGYVESMTVPGTAVGVLSSDPDTMNFLNTLRSKGKDVSVIPMVAGDVPSDPMLLDMLDVIVMNNFASDMLSQEQVKAVKNWVGTGGTLVLAGGEGYAKTVRGFEDLSPVEVKGTQRVTKLPELAQLGAKPLSLEDGITLSAASIKPGTQVLLRSEGQPIFASHVEKQGKVWYAAYNAGTEPLASWSGHPAVWQTVLQKDFSQTQNQNNYGYWGTIPGNLLQLGNALDYFPALHVPSFGLMLLILLIYVIVAAPLMYLILKKLDKREWAWLLIPSVALISSAIIYAVGASDKNAERSHTISVVEMDGQGSGQRVSATAFFAPRSGDYELEFPAQTYIGIGNSSGGSFIGGQSGNASGTYIDMGQGGTKVNLNEVPYWSISKVWAQQRANEQVGAFETKISVNDQGDLQGTVKNTTDRNFSNVVIVMGGKLVKLGDMKSGETLPLQSSGGGLGTAFNDLGSAIFPYYGGQDVHERERIMLNSYLPSTALYNARTYVLAWNNDELLSYKSDGRRIAGEQLNLWLQKVNLNWSNNGTISVPYGFVSPSIITGAGSGWNQNGNNLIDMGQGSMILDYDMPSGITASKLNEIHFRQQTLGQNTDYAVMNWQTQKWEPVKWTKNLYSLMQGAFGDYLLNGRTLRLRITVQNQTTFSLPDLSLKGKGNTP</sequence>
<dbReference type="InterPro" id="IPR055831">
    <property type="entry name" value="DUF7408"/>
</dbReference>
<feature type="domain" description="DUF7408" evidence="3">
    <location>
        <begin position="176"/>
        <end position="332"/>
    </location>
</feature>
<dbReference type="InterPro" id="IPR029062">
    <property type="entry name" value="Class_I_gatase-like"/>
</dbReference>
<organism evidence="4 5">
    <name type="scientific">Paenibacillus lacisoli</name>
    <dbReference type="NCBI Taxonomy" id="3064525"/>
    <lineage>
        <taxon>Bacteria</taxon>
        <taxon>Bacillati</taxon>
        <taxon>Bacillota</taxon>
        <taxon>Bacilli</taxon>
        <taxon>Bacillales</taxon>
        <taxon>Paenibacillaceae</taxon>
        <taxon>Paenibacillus</taxon>
    </lineage>
</organism>
<dbReference type="RefSeq" id="WP_305024503.1">
    <property type="nucleotide sequence ID" value="NZ_JAUQTB010000006.1"/>
</dbReference>
<evidence type="ECO:0000256" key="2">
    <source>
        <dbReference type="SAM" id="SignalP"/>
    </source>
</evidence>
<keyword evidence="2" id="KW-0732">Signal</keyword>
<accession>A0ABT9CDJ7</accession>
<dbReference type="Gene3D" id="3.40.50.880">
    <property type="match status" value="1"/>
</dbReference>
<dbReference type="EMBL" id="JAUQTB010000006">
    <property type="protein sequence ID" value="MDO7907306.1"/>
    <property type="molecule type" value="Genomic_DNA"/>
</dbReference>
<reference evidence="4 5" key="1">
    <citation type="submission" date="2023-07" db="EMBL/GenBank/DDBJ databases">
        <title>Paenibacillus sp. JX-17 nov. isolated from soil.</title>
        <authorList>
            <person name="Wan Y."/>
            <person name="Liu B."/>
        </authorList>
    </citation>
    <scope>NUCLEOTIDE SEQUENCE [LARGE SCALE GENOMIC DNA]</scope>
    <source>
        <strain evidence="4 5">JX-17</strain>
    </source>
</reference>
<name>A0ABT9CDJ7_9BACL</name>
<evidence type="ECO:0000259" key="3">
    <source>
        <dbReference type="Pfam" id="PF24157"/>
    </source>
</evidence>
<feature type="transmembrane region" description="Helical" evidence="1">
    <location>
        <begin position="405"/>
        <end position="426"/>
    </location>
</feature>
<dbReference type="Pfam" id="PF24157">
    <property type="entry name" value="DUF7408"/>
    <property type="match status" value="1"/>
</dbReference>
<feature type="transmembrane region" description="Helical" evidence="1">
    <location>
        <begin position="376"/>
        <end position="398"/>
    </location>
</feature>
<feature type="signal peptide" evidence="2">
    <location>
        <begin position="1"/>
        <end position="28"/>
    </location>
</feature>
<comment type="caution">
    <text evidence="4">The sequence shown here is derived from an EMBL/GenBank/DDBJ whole genome shotgun (WGS) entry which is preliminary data.</text>
</comment>
<keyword evidence="5" id="KW-1185">Reference proteome</keyword>
<evidence type="ECO:0000313" key="5">
    <source>
        <dbReference type="Proteomes" id="UP001240171"/>
    </source>
</evidence>
<evidence type="ECO:0000313" key="4">
    <source>
        <dbReference type="EMBL" id="MDO7907306.1"/>
    </source>
</evidence>
<keyword evidence="1" id="KW-0472">Membrane</keyword>
<gene>
    <name evidence="4" type="ORF">Q5741_12905</name>
</gene>